<protein>
    <submittedName>
        <fullName evidence="1">Uncharacterized protein</fullName>
    </submittedName>
</protein>
<dbReference type="InParanoid" id="G2YVW1"/>
<evidence type="ECO:0000313" key="1">
    <source>
        <dbReference type="EMBL" id="CCD55759.1"/>
    </source>
</evidence>
<accession>G2YVW1</accession>
<proteinExistence type="predicted"/>
<dbReference type="AlphaFoldDB" id="G2YVW1"/>
<sequence length="82" mass="9156">MAMMRGTKIVEPAQLRLIGSISVGEREAAVFRCTFFTDRRSPWKYATPRPMFPVIGILSMRVRMGFREAEGASGRLIIAGAH</sequence>
<dbReference type="Proteomes" id="UP000008177">
    <property type="component" value="Unplaced contigs"/>
</dbReference>
<name>G2YVW1_BOTF4</name>
<reference evidence="2" key="1">
    <citation type="journal article" date="2011" name="PLoS Genet.">
        <title>Genomic analysis of the necrotrophic fungal pathogens Sclerotinia sclerotiorum and Botrytis cinerea.</title>
        <authorList>
            <person name="Amselem J."/>
            <person name="Cuomo C.A."/>
            <person name="van Kan J.A."/>
            <person name="Viaud M."/>
            <person name="Benito E.P."/>
            <person name="Couloux A."/>
            <person name="Coutinho P.M."/>
            <person name="de Vries R.P."/>
            <person name="Dyer P.S."/>
            <person name="Fillinger S."/>
            <person name="Fournier E."/>
            <person name="Gout L."/>
            <person name="Hahn M."/>
            <person name="Kohn L."/>
            <person name="Lapalu N."/>
            <person name="Plummer K.M."/>
            <person name="Pradier J.M."/>
            <person name="Quevillon E."/>
            <person name="Sharon A."/>
            <person name="Simon A."/>
            <person name="ten Have A."/>
            <person name="Tudzynski B."/>
            <person name="Tudzynski P."/>
            <person name="Wincker P."/>
            <person name="Andrew M."/>
            <person name="Anthouard V."/>
            <person name="Beever R.E."/>
            <person name="Beffa R."/>
            <person name="Benoit I."/>
            <person name="Bouzid O."/>
            <person name="Brault B."/>
            <person name="Chen Z."/>
            <person name="Choquer M."/>
            <person name="Collemare J."/>
            <person name="Cotton P."/>
            <person name="Danchin E.G."/>
            <person name="Da Silva C."/>
            <person name="Gautier A."/>
            <person name="Giraud C."/>
            <person name="Giraud T."/>
            <person name="Gonzalez C."/>
            <person name="Grossetete S."/>
            <person name="Guldener U."/>
            <person name="Henrissat B."/>
            <person name="Howlett B.J."/>
            <person name="Kodira C."/>
            <person name="Kretschmer M."/>
            <person name="Lappartient A."/>
            <person name="Leroch M."/>
            <person name="Levis C."/>
            <person name="Mauceli E."/>
            <person name="Neuveglise C."/>
            <person name="Oeser B."/>
            <person name="Pearson M."/>
            <person name="Poulain J."/>
            <person name="Poussereau N."/>
            <person name="Quesneville H."/>
            <person name="Rascle C."/>
            <person name="Schumacher J."/>
            <person name="Segurens B."/>
            <person name="Sexton A."/>
            <person name="Silva E."/>
            <person name="Sirven C."/>
            <person name="Soanes D.M."/>
            <person name="Talbot N.J."/>
            <person name="Templeton M."/>
            <person name="Yandava C."/>
            <person name="Yarden O."/>
            <person name="Zeng Q."/>
            <person name="Rollins J.A."/>
            <person name="Lebrun M.H."/>
            <person name="Dickman M."/>
        </authorList>
    </citation>
    <scope>NUCLEOTIDE SEQUENCE [LARGE SCALE GENOMIC DNA]</scope>
    <source>
        <strain evidence="2">T4</strain>
    </source>
</reference>
<evidence type="ECO:0000313" key="2">
    <source>
        <dbReference type="Proteomes" id="UP000008177"/>
    </source>
</evidence>
<dbReference type="HOGENOM" id="CLU_2558057_0_0_1"/>
<dbReference type="EMBL" id="FQ790357">
    <property type="protein sequence ID" value="CCD55759.1"/>
    <property type="molecule type" value="Genomic_DNA"/>
</dbReference>
<gene>
    <name evidence="1" type="ORF">BofuT4_uP153210.1</name>
</gene>
<organism evidence="1 2">
    <name type="scientific">Botryotinia fuckeliana (strain T4)</name>
    <name type="common">Noble rot fungus</name>
    <name type="synonym">Botrytis cinerea</name>
    <dbReference type="NCBI Taxonomy" id="999810"/>
    <lineage>
        <taxon>Eukaryota</taxon>
        <taxon>Fungi</taxon>
        <taxon>Dikarya</taxon>
        <taxon>Ascomycota</taxon>
        <taxon>Pezizomycotina</taxon>
        <taxon>Leotiomycetes</taxon>
        <taxon>Helotiales</taxon>
        <taxon>Sclerotiniaceae</taxon>
        <taxon>Botrytis</taxon>
    </lineage>
</organism>